<accession>A0A840AIX4</accession>
<evidence type="ECO:0000313" key="4">
    <source>
        <dbReference type="Proteomes" id="UP000553963"/>
    </source>
</evidence>
<dbReference type="RefSeq" id="WP_183397032.1">
    <property type="nucleotide sequence ID" value="NZ_JACIDS010000001.1"/>
</dbReference>
<feature type="transmembrane region" description="Helical" evidence="1">
    <location>
        <begin position="197"/>
        <end position="215"/>
    </location>
</feature>
<evidence type="ECO:0000313" key="3">
    <source>
        <dbReference type="EMBL" id="MBB3929368.1"/>
    </source>
</evidence>
<organism evidence="3 4">
    <name type="scientific">Kaistia hirudinis</name>
    <dbReference type="NCBI Taxonomy" id="1293440"/>
    <lineage>
        <taxon>Bacteria</taxon>
        <taxon>Pseudomonadati</taxon>
        <taxon>Pseudomonadota</taxon>
        <taxon>Alphaproteobacteria</taxon>
        <taxon>Hyphomicrobiales</taxon>
        <taxon>Kaistiaceae</taxon>
        <taxon>Kaistia</taxon>
    </lineage>
</organism>
<evidence type="ECO:0000256" key="1">
    <source>
        <dbReference type="SAM" id="Phobius"/>
    </source>
</evidence>
<feature type="transmembrane region" description="Helical" evidence="1">
    <location>
        <begin position="115"/>
        <end position="141"/>
    </location>
</feature>
<dbReference type="InterPro" id="IPR036938">
    <property type="entry name" value="PAP2/HPO_sf"/>
</dbReference>
<keyword evidence="1" id="KW-0472">Membrane</keyword>
<feature type="domain" description="Phosphatidic acid phosphatase type 2/haloperoxidase" evidence="2">
    <location>
        <begin position="123"/>
        <end position="236"/>
    </location>
</feature>
<evidence type="ECO:0000259" key="2">
    <source>
        <dbReference type="SMART" id="SM00014"/>
    </source>
</evidence>
<proteinExistence type="predicted"/>
<feature type="transmembrane region" description="Helical" evidence="1">
    <location>
        <begin position="41"/>
        <end position="59"/>
    </location>
</feature>
<dbReference type="EMBL" id="JACIDS010000001">
    <property type="protein sequence ID" value="MBB3929368.1"/>
    <property type="molecule type" value="Genomic_DNA"/>
</dbReference>
<keyword evidence="1" id="KW-0812">Transmembrane</keyword>
<dbReference type="Gene3D" id="1.20.144.10">
    <property type="entry name" value="Phosphatidic acid phosphatase type 2/haloperoxidase"/>
    <property type="match status" value="2"/>
</dbReference>
<name>A0A840AIX4_9HYPH</name>
<reference evidence="3 4" key="1">
    <citation type="submission" date="2020-08" db="EMBL/GenBank/DDBJ databases">
        <title>Genomic Encyclopedia of Type Strains, Phase IV (KMG-IV): sequencing the most valuable type-strain genomes for metagenomic binning, comparative biology and taxonomic classification.</title>
        <authorList>
            <person name="Goeker M."/>
        </authorList>
    </citation>
    <scope>NUCLEOTIDE SEQUENCE [LARGE SCALE GENOMIC DNA]</scope>
    <source>
        <strain evidence="3 4">DSM 25966</strain>
    </source>
</reference>
<dbReference type="AlphaFoldDB" id="A0A840AIX4"/>
<sequence length="313" mass="34436">MREPARGLIARYRRNIDSIVARCHRVKARQMVRSGPSRSELLFLAAFLGVVVLLVGLAFDRVAVERSRTVPGVVDGFFGFISEMGKSQWELFPAGILVLILLAGCWNIVPPMVRVFWAQFGAFAFFLFASIGGAGIFVNIVKQFIGRGRPMTFELFGPFTLEPFRFVYDFQSFPSGHSATGGALIAFGFLVLRRWRLGLLLFGLAIAASRVVVGAHYPSDILAGLLVGYTFSIWLAYRFARYGWAFSLDPAGIIRARVAGLRRGFSRPGRATIVLAGLADALIGRPVWLPELKPIGAAASAESKFDRNRANDE</sequence>
<feature type="transmembrane region" description="Helical" evidence="1">
    <location>
        <begin position="91"/>
        <end position="109"/>
    </location>
</feature>
<dbReference type="PANTHER" id="PTHR14969:SF13">
    <property type="entry name" value="AT30094P"/>
    <property type="match status" value="1"/>
</dbReference>
<protein>
    <submittedName>
        <fullName evidence="3">Membrane-associated phospholipid phosphatase</fullName>
    </submittedName>
</protein>
<dbReference type="Pfam" id="PF01569">
    <property type="entry name" value="PAP2"/>
    <property type="match status" value="1"/>
</dbReference>
<dbReference type="SMART" id="SM00014">
    <property type="entry name" value="acidPPc"/>
    <property type="match status" value="1"/>
</dbReference>
<feature type="transmembrane region" description="Helical" evidence="1">
    <location>
        <begin position="221"/>
        <end position="240"/>
    </location>
</feature>
<dbReference type="SUPFAM" id="SSF48317">
    <property type="entry name" value="Acid phosphatase/Vanadium-dependent haloperoxidase"/>
    <property type="match status" value="1"/>
</dbReference>
<dbReference type="PANTHER" id="PTHR14969">
    <property type="entry name" value="SPHINGOSINE-1-PHOSPHATE PHOSPHOHYDROLASE"/>
    <property type="match status" value="1"/>
</dbReference>
<dbReference type="InterPro" id="IPR000326">
    <property type="entry name" value="PAP2/HPO"/>
</dbReference>
<keyword evidence="1" id="KW-1133">Transmembrane helix</keyword>
<gene>
    <name evidence="3" type="ORF">GGR25_000387</name>
</gene>
<dbReference type="Proteomes" id="UP000553963">
    <property type="component" value="Unassembled WGS sequence"/>
</dbReference>
<comment type="caution">
    <text evidence="3">The sequence shown here is derived from an EMBL/GenBank/DDBJ whole genome shotgun (WGS) entry which is preliminary data.</text>
</comment>
<keyword evidence="4" id="KW-1185">Reference proteome</keyword>